<dbReference type="GO" id="GO:0046677">
    <property type="term" value="P:response to antibiotic"/>
    <property type="evidence" value="ECO:0007669"/>
    <property type="project" value="TreeGrafter"/>
</dbReference>
<evidence type="ECO:0000259" key="6">
    <source>
        <dbReference type="Pfam" id="PF25944"/>
    </source>
</evidence>
<dbReference type="InterPro" id="IPR058625">
    <property type="entry name" value="MdtA-like_BSH"/>
</dbReference>
<evidence type="ECO:0000313" key="8">
    <source>
        <dbReference type="EMBL" id="UOR06548.1"/>
    </source>
</evidence>
<dbReference type="InterPro" id="IPR058624">
    <property type="entry name" value="MdtA-like_HH"/>
</dbReference>
<comment type="subcellular location">
    <subcellularLocation>
        <location evidence="1">Cell envelope</location>
    </subcellularLocation>
</comment>
<comment type="similarity">
    <text evidence="2">Belongs to the membrane fusion protein (MFP) (TC 8.A.1) family.</text>
</comment>
<keyword evidence="9" id="KW-1185">Reference proteome</keyword>
<dbReference type="GO" id="GO:0030313">
    <property type="term" value="C:cell envelope"/>
    <property type="evidence" value="ECO:0007669"/>
    <property type="project" value="UniProtKB-SubCell"/>
</dbReference>
<name>A0A8T9SWT0_9BACT</name>
<dbReference type="GO" id="GO:0022857">
    <property type="term" value="F:transmembrane transporter activity"/>
    <property type="evidence" value="ECO:0007669"/>
    <property type="project" value="InterPro"/>
</dbReference>
<dbReference type="Gene3D" id="1.10.287.470">
    <property type="entry name" value="Helix hairpin bin"/>
    <property type="match status" value="1"/>
</dbReference>
<reference evidence="8 9" key="1">
    <citation type="submission" date="2022-04" db="EMBL/GenBank/DDBJ databases">
        <title>Hymenobacter sp. isolated from the air.</title>
        <authorList>
            <person name="Won M."/>
            <person name="Lee C.-M."/>
            <person name="Woen H.-Y."/>
            <person name="Kwon S.-W."/>
        </authorList>
    </citation>
    <scope>NUCLEOTIDE SEQUENCE [LARGE SCALE GENOMIC DNA]</scope>
    <source>
        <strain evidence="9">5413 J-13</strain>
    </source>
</reference>
<evidence type="ECO:0000313" key="9">
    <source>
        <dbReference type="Proteomes" id="UP000829925"/>
    </source>
</evidence>
<dbReference type="RefSeq" id="WP_245095592.1">
    <property type="nucleotide sequence ID" value="NZ_CP095053.1"/>
</dbReference>
<evidence type="ECO:0000256" key="1">
    <source>
        <dbReference type="ARBA" id="ARBA00004196"/>
    </source>
</evidence>
<accession>A0A8T9SWT0</accession>
<feature type="domain" description="Multidrug resistance protein MdtA-like alpha-helical hairpin" evidence="4">
    <location>
        <begin position="110"/>
        <end position="176"/>
    </location>
</feature>
<gene>
    <name evidence="8" type="ORF">MUN82_05490</name>
</gene>
<keyword evidence="3" id="KW-0175">Coiled coil</keyword>
<dbReference type="PANTHER" id="PTHR30158">
    <property type="entry name" value="ACRA/E-RELATED COMPONENT OF DRUG EFFLUX TRANSPORTER"/>
    <property type="match status" value="1"/>
</dbReference>
<dbReference type="InterPro" id="IPR058626">
    <property type="entry name" value="MdtA-like_b-barrel"/>
</dbReference>
<dbReference type="Gene3D" id="2.40.30.170">
    <property type="match status" value="1"/>
</dbReference>
<evidence type="ECO:0000259" key="5">
    <source>
        <dbReference type="Pfam" id="PF25917"/>
    </source>
</evidence>
<feature type="domain" description="Multidrug resistance protein MdtA-like C-terminal permuted SH3" evidence="7">
    <location>
        <begin position="300"/>
        <end position="360"/>
    </location>
</feature>
<feature type="domain" description="Multidrug resistance protein MdtA-like beta-barrel" evidence="6">
    <location>
        <begin position="212"/>
        <end position="296"/>
    </location>
</feature>
<dbReference type="EMBL" id="CP095053">
    <property type="protein sequence ID" value="UOR06548.1"/>
    <property type="molecule type" value="Genomic_DNA"/>
</dbReference>
<dbReference type="Pfam" id="PF25917">
    <property type="entry name" value="BSH_RND"/>
    <property type="match status" value="1"/>
</dbReference>
<evidence type="ECO:0000256" key="2">
    <source>
        <dbReference type="ARBA" id="ARBA00009477"/>
    </source>
</evidence>
<dbReference type="PANTHER" id="PTHR30158:SF23">
    <property type="entry name" value="MULTIDRUG RESISTANCE PROTEIN MEXA"/>
    <property type="match status" value="1"/>
</dbReference>
<dbReference type="InterPro" id="IPR006143">
    <property type="entry name" value="RND_pump_MFP"/>
</dbReference>
<dbReference type="SUPFAM" id="SSF111369">
    <property type="entry name" value="HlyD-like secretion proteins"/>
    <property type="match status" value="1"/>
</dbReference>
<dbReference type="AlphaFoldDB" id="A0A8T9SWT0"/>
<proteinExistence type="inferred from homology"/>
<evidence type="ECO:0000256" key="3">
    <source>
        <dbReference type="SAM" id="Coils"/>
    </source>
</evidence>
<dbReference type="NCBIfam" id="TIGR01730">
    <property type="entry name" value="RND_mfp"/>
    <property type="match status" value="1"/>
</dbReference>
<organism evidence="8 9">
    <name type="scientific">Hymenobacter aerilatus</name>
    <dbReference type="NCBI Taxonomy" id="2932251"/>
    <lineage>
        <taxon>Bacteria</taxon>
        <taxon>Pseudomonadati</taxon>
        <taxon>Bacteroidota</taxon>
        <taxon>Cytophagia</taxon>
        <taxon>Cytophagales</taxon>
        <taxon>Hymenobacteraceae</taxon>
        <taxon>Hymenobacter</taxon>
    </lineage>
</organism>
<evidence type="ECO:0000259" key="4">
    <source>
        <dbReference type="Pfam" id="PF25876"/>
    </source>
</evidence>
<dbReference type="Pfam" id="PF25944">
    <property type="entry name" value="Beta-barrel_RND"/>
    <property type="match status" value="1"/>
</dbReference>
<feature type="coiled-coil region" evidence="3">
    <location>
        <begin position="109"/>
        <end position="172"/>
    </location>
</feature>
<dbReference type="Proteomes" id="UP000829925">
    <property type="component" value="Chromosome"/>
</dbReference>
<dbReference type="Gene3D" id="2.40.50.100">
    <property type="match status" value="1"/>
</dbReference>
<protein>
    <submittedName>
        <fullName evidence="8">Efflux RND transporter periplasmic adaptor subunit</fullName>
    </submittedName>
</protein>
<dbReference type="InterPro" id="IPR058627">
    <property type="entry name" value="MdtA-like_C"/>
</dbReference>
<dbReference type="Pfam" id="PF25876">
    <property type="entry name" value="HH_MFP_RND"/>
    <property type="match status" value="1"/>
</dbReference>
<dbReference type="KEGG" id="haei:MUN82_05490"/>
<sequence length="383" mass="42180">MSLSDSSLRQFCWFVLPLAAAMLGSCSEKSQADTTKSEVPKVPVVQLAPRDTILHHDYVADIEAVRNVDVRARVPGFLEHIYVDEGQVVKKGQPLFRINASEYKERVASSAAAVRNAQAQEQVAELELNRVQMLVKKNIIASSELDVAQAKLRAAQSTVQEARATRANASLNLSYTLIKAPFDGIIDRIPLKTGSLVDNGTLLTSVSDQGAVYAYFNVAENEYLEYAKARQRNTRTSSDSVTLLLADGTTYRHGGRIETLEGEFEETTGSIAFRARFPNPEGLLKHNASGRVRLQNAVKDALLVPQRAVFETQDKNYVFVVGPNSKIRQQAFTPQARLSDFYIVKAGLKPGERIVYEGVQDLRDGNTIQAQPVAMKTLLAEAP</sequence>
<evidence type="ECO:0000259" key="7">
    <source>
        <dbReference type="Pfam" id="PF25967"/>
    </source>
</evidence>
<dbReference type="Pfam" id="PF25967">
    <property type="entry name" value="RND-MFP_C"/>
    <property type="match status" value="1"/>
</dbReference>
<feature type="domain" description="Multidrug resistance protein MdtA-like barrel-sandwich hybrid" evidence="5">
    <location>
        <begin position="66"/>
        <end position="204"/>
    </location>
</feature>
<dbReference type="GO" id="GO:0005886">
    <property type="term" value="C:plasma membrane"/>
    <property type="evidence" value="ECO:0007669"/>
    <property type="project" value="TreeGrafter"/>
</dbReference>
<dbReference type="Gene3D" id="2.40.420.20">
    <property type="match status" value="1"/>
</dbReference>